<evidence type="ECO:0000313" key="2">
    <source>
        <dbReference type="EMBL" id="WKK87112.2"/>
    </source>
</evidence>
<dbReference type="Gene3D" id="2.60.40.10">
    <property type="entry name" value="Immunoglobulins"/>
    <property type="match status" value="1"/>
</dbReference>
<dbReference type="Pfam" id="PF17116">
    <property type="entry name" value="T9SS_plug_1st"/>
    <property type="match status" value="1"/>
</dbReference>
<dbReference type="RefSeq" id="WP_308357645.1">
    <property type="nucleotide sequence ID" value="NZ_CP129970.2"/>
</dbReference>
<proteinExistence type="predicted"/>
<dbReference type="InterPro" id="IPR013783">
    <property type="entry name" value="Ig-like_fold"/>
</dbReference>
<evidence type="ECO:0000259" key="1">
    <source>
        <dbReference type="Pfam" id="PF17116"/>
    </source>
</evidence>
<gene>
    <name evidence="2" type="ORF">QYS48_10020</name>
</gene>
<feature type="domain" description="Type 9 secretion system plug protein N-terminal" evidence="1">
    <location>
        <begin position="52"/>
        <end position="178"/>
    </location>
</feature>
<dbReference type="EMBL" id="CP129970">
    <property type="protein sequence ID" value="WKK87112.2"/>
    <property type="molecule type" value="Genomic_DNA"/>
</dbReference>
<dbReference type="InterPro" id="IPR031345">
    <property type="entry name" value="T9SS_Plug_N"/>
</dbReference>
<sequence length="438" mass="51643">MKLNLKILITVLGIAFLLFRCVPVNQSTYDNSNTNRYYPDLKYINTSYKEQIRTVQLVKFRASQMISTNNPVLELGKNERLVLTFDDINDQQQQYFAKIYHCNKDWSGKSNLQAMDYLEEFNQFPIREFEFSFDTKLGYIHYEWMVPEVKLSGNYLIVVNNGNDERDIVLSERFMVYENKAGINYKISTPNVVTKRRTHQELEFEVGLGNINILNPATDIQAVIRQNSNWIYSKVAPDPLRISNGNNQLTYKFYNGELTFPGNNEYRFFDISTVNFKGNGVTNINKESNPISITLNIDQERNSQAYREWQDRNGTFAIGNRERQNTALVSDYFLTEFRLEYPRIEEEIYVVGEFNNWHLNNDSRMKFNPNTGIYYNNILLKQGYYEYSYLIKNDKTTSIEGDFYATENDYDILIYYHSPQLRYDRLIGYTQFNSRAAQ</sequence>
<dbReference type="SUPFAM" id="SSF81296">
    <property type="entry name" value="E set domains"/>
    <property type="match status" value="1"/>
</dbReference>
<dbReference type="InterPro" id="IPR014756">
    <property type="entry name" value="Ig_E-set"/>
</dbReference>
<keyword evidence="3" id="KW-1185">Reference proteome</keyword>
<organism evidence="2 3">
    <name type="scientific">Marivirga arenosa</name>
    <dbReference type="NCBI Taxonomy" id="3059076"/>
    <lineage>
        <taxon>Bacteria</taxon>
        <taxon>Pseudomonadati</taxon>
        <taxon>Bacteroidota</taxon>
        <taxon>Cytophagia</taxon>
        <taxon>Cytophagales</taxon>
        <taxon>Marivirgaceae</taxon>
        <taxon>Marivirga</taxon>
    </lineage>
</organism>
<reference evidence="2" key="1">
    <citation type="submission" date="2023-08" db="EMBL/GenBank/DDBJ databases">
        <title>Comparative genomics and taxonomic characterization of three novel marine species of genus Marivirga.</title>
        <authorList>
            <person name="Muhammad N."/>
            <person name="Kim S.-G."/>
        </authorList>
    </citation>
    <scope>NUCLEOTIDE SEQUENCE [LARGE SCALE GENOMIC DNA]</scope>
    <source>
        <strain evidence="2">ABR2-2</strain>
    </source>
</reference>
<protein>
    <submittedName>
        <fullName evidence="2">DUF5103 domain-containing protein</fullName>
    </submittedName>
</protein>
<accession>A0AA49JAJ0</accession>
<dbReference type="Proteomes" id="UP001244443">
    <property type="component" value="Chromosome"/>
</dbReference>
<evidence type="ECO:0000313" key="3">
    <source>
        <dbReference type="Proteomes" id="UP001244443"/>
    </source>
</evidence>
<name>A0AA49JAJ0_9BACT</name>
<dbReference type="AlphaFoldDB" id="A0AA49JAJ0"/>